<evidence type="ECO:0000256" key="2">
    <source>
        <dbReference type="ARBA" id="ARBA00009326"/>
    </source>
</evidence>
<dbReference type="Gene3D" id="3.40.532.10">
    <property type="entry name" value="Peptidase C12, ubiquitin carboxyl-terminal hydrolase"/>
    <property type="match status" value="1"/>
</dbReference>
<keyword evidence="5 7" id="KW-0378">Hydrolase</keyword>
<dbReference type="GO" id="GO:0004843">
    <property type="term" value="F:cysteine-type deubiquitinase activity"/>
    <property type="evidence" value="ECO:0007669"/>
    <property type="project" value="UniProtKB-UniRule"/>
</dbReference>
<comment type="similarity">
    <text evidence="2 7 8">Belongs to the peptidase C12 family.</text>
</comment>
<evidence type="ECO:0000256" key="5">
    <source>
        <dbReference type="ARBA" id="ARBA00022801"/>
    </source>
</evidence>
<dbReference type="InterPro" id="IPR036959">
    <property type="entry name" value="Peptidase_C12_UCH_sf"/>
</dbReference>
<evidence type="ECO:0000256" key="3">
    <source>
        <dbReference type="ARBA" id="ARBA00022670"/>
    </source>
</evidence>
<dbReference type="PANTHER" id="PTHR10589">
    <property type="entry name" value="UBIQUITIN CARBOXYL-TERMINAL HYDROLASE"/>
    <property type="match status" value="1"/>
</dbReference>
<dbReference type="EMBL" id="AK441113">
    <property type="protein sequence ID" value="BAN64907.1"/>
    <property type="molecule type" value="mRNA"/>
</dbReference>
<accession>S6BLL8</accession>
<feature type="active site" description="Proton donor" evidence="7">
    <location>
        <position position="184"/>
    </location>
</feature>
<organism evidence="10">
    <name type="scientific">Babesia bovis</name>
    <dbReference type="NCBI Taxonomy" id="5865"/>
    <lineage>
        <taxon>Eukaryota</taxon>
        <taxon>Sar</taxon>
        <taxon>Alveolata</taxon>
        <taxon>Apicomplexa</taxon>
        <taxon>Aconoidasida</taxon>
        <taxon>Piroplasmida</taxon>
        <taxon>Babesiidae</taxon>
        <taxon>Babesia</taxon>
    </lineage>
</organism>
<dbReference type="InterPro" id="IPR038765">
    <property type="entry name" value="Papain-like_cys_pep_sf"/>
</dbReference>
<dbReference type="PROSITE" id="PS52048">
    <property type="entry name" value="UCH_DOMAIN"/>
    <property type="match status" value="1"/>
</dbReference>
<evidence type="ECO:0000259" key="9">
    <source>
        <dbReference type="PROSITE" id="PS52048"/>
    </source>
</evidence>
<evidence type="ECO:0000256" key="6">
    <source>
        <dbReference type="ARBA" id="ARBA00022807"/>
    </source>
</evidence>
<dbReference type="VEuPathDB" id="PiroplasmaDB:BBOV_III010630"/>
<gene>
    <name evidence="10" type="primary">BBOV_III010630</name>
</gene>
<dbReference type="EC" id="3.4.19.12" evidence="8"/>
<dbReference type="SUPFAM" id="SSF54001">
    <property type="entry name" value="Cysteine proteinases"/>
    <property type="match status" value="1"/>
</dbReference>
<keyword evidence="3 7" id="KW-0645">Protease</keyword>
<dbReference type="PRINTS" id="PR00707">
    <property type="entry name" value="UBCTHYDRLASE"/>
</dbReference>
<feature type="site" description="Important for enzyme activity" evidence="7">
    <location>
        <position position="199"/>
    </location>
</feature>
<dbReference type="GO" id="GO:0005737">
    <property type="term" value="C:cytoplasm"/>
    <property type="evidence" value="ECO:0007669"/>
    <property type="project" value="TreeGrafter"/>
</dbReference>
<dbReference type="PANTHER" id="PTHR10589:SF17">
    <property type="entry name" value="UBIQUITIN CARBOXYL-TERMINAL HYDROLASE"/>
    <property type="match status" value="1"/>
</dbReference>
<reference evidence="10" key="1">
    <citation type="journal article" date="2014" name="BMC Genomics">
        <title>The Babesia bovis gene and promoter model: an update from full-length EST analysis.</title>
        <authorList>
            <person name="Yamagishi J."/>
            <person name="Wakaguri H."/>
            <person name="Yokoyama N."/>
            <person name="Yamashita R."/>
            <person name="Suzuki Y."/>
            <person name="Xuan X."/>
            <person name="Igarashi I."/>
        </authorList>
    </citation>
    <scope>NUCLEOTIDE SEQUENCE</scope>
    <source>
        <strain evidence="10">Texas</strain>
    </source>
</reference>
<evidence type="ECO:0000256" key="8">
    <source>
        <dbReference type="RuleBase" id="RU361215"/>
    </source>
</evidence>
<dbReference type="InterPro" id="IPR001578">
    <property type="entry name" value="Peptidase_C12_UCH"/>
</dbReference>
<proteinExistence type="evidence at transcript level"/>
<sequence>MVSKLLRKFNKLQIQGLRNMRGDFAPLEACPEVFNNYAEKLGQSNVVFQDLLAWEDWAYNELTKPVVGVIVTIPLTPKICRYRDTDSKYTSPKNVSAKVWFARQNLRNTCGTVALLHLLNNIEDDASVNEDSILEQMRKQSLKASPAERGALIEKTDKIKDLHTAFESQGQSAYNSDDVDTICHYITFVIVDDDLYELDGTLRFPVNHGRTEPKDLLRRVEKVVQGSIFALEPDNLQCAAIVASIKPNNEE</sequence>
<evidence type="ECO:0000256" key="1">
    <source>
        <dbReference type="ARBA" id="ARBA00000707"/>
    </source>
</evidence>
<comment type="catalytic activity">
    <reaction evidence="1 7 8">
        <text>Thiol-dependent hydrolysis of ester, thioester, amide, peptide and isopeptide bonds formed by the C-terminal Gly of ubiquitin (a 76-residue protein attached to proteins as an intracellular targeting signal).</text>
        <dbReference type="EC" id="3.4.19.12"/>
    </reaction>
</comment>
<protein>
    <recommendedName>
        <fullName evidence="8">Ubiquitin carboxyl-terminal hydrolase</fullName>
        <ecNumber evidence="8">3.4.19.12</ecNumber>
    </recommendedName>
</protein>
<evidence type="ECO:0000256" key="4">
    <source>
        <dbReference type="ARBA" id="ARBA00022786"/>
    </source>
</evidence>
<dbReference type="GO" id="GO:0006511">
    <property type="term" value="P:ubiquitin-dependent protein catabolic process"/>
    <property type="evidence" value="ECO:0007669"/>
    <property type="project" value="UniProtKB-UniRule"/>
</dbReference>
<evidence type="ECO:0000256" key="7">
    <source>
        <dbReference type="PROSITE-ProRule" id="PRU01393"/>
    </source>
</evidence>
<keyword evidence="6 7" id="KW-0788">Thiol protease</keyword>
<feature type="site" description="Transition state stabilizer" evidence="7">
    <location>
        <position position="104"/>
    </location>
</feature>
<feature type="active site" description="Nucleophile" evidence="7">
    <location>
        <position position="110"/>
    </location>
</feature>
<dbReference type="AlphaFoldDB" id="S6BLL8"/>
<keyword evidence="4 7" id="KW-0833">Ubl conjugation pathway</keyword>
<dbReference type="GO" id="GO:0016579">
    <property type="term" value="P:protein deubiquitination"/>
    <property type="evidence" value="ECO:0007669"/>
    <property type="project" value="TreeGrafter"/>
</dbReference>
<evidence type="ECO:0000313" key="10">
    <source>
        <dbReference type="EMBL" id="BAN64907.1"/>
    </source>
</evidence>
<feature type="domain" description="UCH catalytic" evidence="9">
    <location>
        <begin position="23"/>
        <end position="246"/>
    </location>
</feature>
<name>S6BLL8_BABBO</name>
<dbReference type="Pfam" id="PF01088">
    <property type="entry name" value="Peptidase_C12"/>
    <property type="match status" value="1"/>
</dbReference>